<reference evidence="9 10" key="2">
    <citation type="journal article" date="2012" name="Stand. Genomic Sci.">
        <title>Complete genome sequence of Thauera aminoaromatica strain MZ1T.</title>
        <authorList>
            <person name="Jiang K."/>
            <person name="Sanseverino J."/>
            <person name="Chauhan A."/>
            <person name="Lucas S."/>
            <person name="Copeland A."/>
            <person name="Lapidus A."/>
            <person name="Del Rio T.G."/>
            <person name="Dalin E."/>
            <person name="Tice H."/>
            <person name="Bruce D."/>
            <person name="Goodwin L."/>
            <person name="Pitluck S."/>
            <person name="Sims D."/>
            <person name="Brettin T."/>
            <person name="Detter J.C."/>
            <person name="Han C."/>
            <person name="Chang Y.J."/>
            <person name="Larimer F."/>
            <person name="Land M."/>
            <person name="Hauser L."/>
            <person name="Kyrpides N.C."/>
            <person name="Mikhailova N."/>
            <person name="Moser S."/>
            <person name="Jegier P."/>
            <person name="Close D."/>
            <person name="Debruyn J.M."/>
            <person name="Wang Y."/>
            <person name="Layton A.C."/>
            <person name="Allen M.S."/>
            <person name="Sayler G.S."/>
        </authorList>
    </citation>
    <scope>NUCLEOTIDE SEQUENCE [LARGE SCALE GENOMIC DNA]</scope>
    <source>
        <strain evidence="9 10">MZ1T</strain>
    </source>
</reference>
<proteinExistence type="inferred from homology"/>
<dbReference type="eggNOG" id="COG0313">
    <property type="taxonomic scope" value="Bacteria"/>
</dbReference>
<dbReference type="KEGG" id="tmz:Tmz1t_3439"/>
<dbReference type="AlphaFoldDB" id="C4KCT5"/>
<dbReference type="Pfam" id="PF23016">
    <property type="entry name" value="RsmI_C"/>
    <property type="match status" value="1"/>
</dbReference>
<accession>C4KCT5</accession>
<dbReference type="InterPro" id="IPR014777">
    <property type="entry name" value="4pyrrole_Mease_sub1"/>
</dbReference>
<dbReference type="HOGENOM" id="CLU_044779_2_0_4"/>
<dbReference type="STRING" id="85643.Tmz1t_3439"/>
<dbReference type="Pfam" id="PF00590">
    <property type="entry name" value="TP_methylase"/>
    <property type="match status" value="1"/>
</dbReference>
<name>C4KCT5_THASP</name>
<comment type="subcellular location">
    <subcellularLocation>
        <location evidence="6">Cytoplasm</location>
    </subcellularLocation>
</comment>
<dbReference type="PANTHER" id="PTHR46111:SF1">
    <property type="entry name" value="RIBOSOMAL RNA SMALL SUBUNIT METHYLTRANSFERASE I"/>
    <property type="match status" value="1"/>
</dbReference>
<keyword evidence="1 6" id="KW-0963">Cytoplasm</keyword>
<dbReference type="CDD" id="cd11648">
    <property type="entry name" value="RsmI"/>
    <property type="match status" value="1"/>
</dbReference>
<dbReference type="EC" id="2.1.1.198" evidence="6"/>
<keyword evidence="3 6" id="KW-0489">Methyltransferase</keyword>
<evidence type="ECO:0000259" key="8">
    <source>
        <dbReference type="Pfam" id="PF23016"/>
    </source>
</evidence>
<dbReference type="PANTHER" id="PTHR46111">
    <property type="entry name" value="RIBOSOMAL RNA SMALL SUBUNIT METHYLTRANSFERASE I"/>
    <property type="match status" value="1"/>
</dbReference>
<protein>
    <recommendedName>
        <fullName evidence="6">Ribosomal RNA small subunit methyltransferase I</fullName>
        <ecNumber evidence="6">2.1.1.198</ecNumber>
    </recommendedName>
    <alternativeName>
        <fullName evidence="6">16S rRNA 2'-O-ribose C1402 methyltransferase</fullName>
    </alternativeName>
    <alternativeName>
        <fullName evidence="6">rRNA (cytidine-2'-O-)-methyltransferase RsmI</fullName>
    </alternativeName>
</protein>
<dbReference type="Gene3D" id="3.40.1010.10">
    <property type="entry name" value="Cobalt-precorrin-4 Transmethylase, Domain 1"/>
    <property type="match status" value="1"/>
</dbReference>
<dbReference type="GO" id="GO:0070677">
    <property type="term" value="F:rRNA (cytosine-2'-O-)-methyltransferase activity"/>
    <property type="evidence" value="ECO:0007669"/>
    <property type="project" value="UniProtKB-UniRule"/>
</dbReference>
<dbReference type="Gene3D" id="3.30.950.10">
    <property type="entry name" value="Methyltransferase, Cobalt-precorrin-4 Transmethylase, Domain 2"/>
    <property type="match status" value="1"/>
</dbReference>
<organism evidence="9 10">
    <name type="scientific">Thauera aminoaromatica</name>
    <dbReference type="NCBI Taxonomy" id="164330"/>
    <lineage>
        <taxon>Bacteria</taxon>
        <taxon>Pseudomonadati</taxon>
        <taxon>Pseudomonadota</taxon>
        <taxon>Betaproteobacteria</taxon>
        <taxon>Rhodocyclales</taxon>
        <taxon>Zoogloeaceae</taxon>
        <taxon>Thauera</taxon>
    </lineage>
</organism>
<dbReference type="RefSeq" id="WP_012585950.1">
    <property type="nucleotide sequence ID" value="NC_011662.2"/>
</dbReference>
<evidence type="ECO:0000259" key="7">
    <source>
        <dbReference type="Pfam" id="PF00590"/>
    </source>
</evidence>
<dbReference type="NCBIfam" id="TIGR00096">
    <property type="entry name" value="16S rRNA (cytidine(1402)-2'-O)-methyltransferase"/>
    <property type="match status" value="1"/>
</dbReference>
<evidence type="ECO:0000313" key="9">
    <source>
        <dbReference type="EMBL" id="ACR02033.1"/>
    </source>
</evidence>
<feature type="domain" description="RsmI HTH" evidence="8">
    <location>
        <begin position="245"/>
        <end position="288"/>
    </location>
</feature>
<evidence type="ECO:0000256" key="2">
    <source>
        <dbReference type="ARBA" id="ARBA00022552"/>
    </source>
</evidence>
<dbReference type="InterPro" id="IPR035996">
    <property type="entry name" value="4pyrrol_Methylase_sf"/>
</dbReference>
<dbReference type="FunFam" id="3.40.1010.10:FF:000007">
    <property type="entry name" value="Ribosomal RNA small subunit methyltransferase I"/>
    <property type="match status" value="1"/>
</dbReference>
<dbReference type="SUPFAM" id="SSF53790">
    <property type="entry name" value="Tetrapyrrole methylase"/>
    <property type="match status" value="1"/>
</dbReference>
<evidence type="ECO:0000313" key="10">
    <source>
        <dbReference type="Proteomes" id="UP000002186"/>
    </source>
</evidence>
<feature type="domain" description="Tetrapyrrole methylase" evidence="7">
    <location>
        <begin position="18"/>
        <end position="216"/>
    </location>
</feature>
<dbReference type="EMBL" id="CP001281">
    <property type="protein sequence ID" value="ACR02033.1"/>
    <property type="molecule type" value="Genomic_DNA"/>
</dbReference>
<evidence type="ECO:0000256" key="4">
    <source>
        <dbReference type="ARBA" id="ARBA00022679"/>
    </source>
</evidence>
<dbReference type="GO" id="GO:0005737">
    <property type="term" value="C:cytoplasm"/>
    <property type="evidence" value="ECO:0007669"/>
    <property type="project" value="UniProtKB-SubCell"/>
</dbReference>
<dbReference type="HAMAP" id="MF_01877">
    <property type="entry name" value="16SrRNA_methyltr_I"/>
    <property type="match status" value="1"/>
</dbReference>
<keyword evidence="5 6" id="KW-0949">S-adenosyl-L-methionine</keyword>
<dbReference type="PIRSF" id="PIRSF005917">
    <property type="entry name" value="MTase_YraL"/>
    <property type="match status" value="1"/>
</dbReference>
<keyword evidence="4 6" id="KW-0808">Transferase</keyword>
<keyword evidence="2 6" id="KW-0698">rRNA processing</keyword>
<gene>
    <name evidence="6" type="primary">rsmI</name>
    <name evidence="9" type="ordered locus">Tmz1t_3439</name>
</gene>
<reference evidence="10" key="1">
    <citation type="submission" date="2009-05" db="EMBL/GenBank/DDBJ databases">
        <title>Complete sequence of chromosome of Thauera sp. MZ1T.</title>
        <authorList>
            <consortium name="US DOE Joint Genome Institute"/>
            <person name="Lucas S."/>
            <person name="Copeland A."/>
            <person name="Lapidus A."/>
            <person name="Glavina del Rio T."/>
            <person name="Dalin E."/>
            <person name="Tice H."/>
            <person name="Bruce D."/>
            <person name="Goodwin L."/>
            <person name="Pitluck S."/>
            <person name="Sims D."/>
            <person name="Brettin T."/>
            <person name="Detter J.C."/>
            <person name="Han C."/>
            <person name="Larimer F."/>
            <person name="Land M."/>
            <person name="Hauser L."/>
            <person name="Kyrpides N."/>
            <person name="Mikhailova N."/>
            <person name="Sayler G.S."/>
        </authorList>
    </citation>
    <scope>NUCLEOTIDE SEQUENCE [LARGE SCALE GENOMIC DNA]</scope>
    <source>
        <strain evidence="10">MZ1T</strain>
    </source>
</reference>
<comment type="catalytic activity">
    <reaction evidence="6">
        <text>cytidine(1402) in 16S rRNA + S-adenosyl-L-methionine = 2'-O-methylcytidine(1402) in 16S rRNA + S-adenosyl-L-homocysteine + H(+)</text>
        <dbReference type="Rhea" id="RHEA:42924"/>
        <dbReference type="Rhea" id="RHEA-COMP:10285"/>
        <dbReference type="Rhea" id="RHEA-COMP:10286"/>
        <dbReference type="ChEBI" id="CHEBI:15378"/>
        <dbReference type="ChEBI" id="CHEBI:57856"/>
        <dbReference type="ChEBI" id="CHEBI:59789"/>
        <dbReference type="ChEBI" id="CHEBI:74495"/>
        <dbReference type="ChEBI" id="CHEBI:82748"/>
        <dbReference type="EC" id="2.1.1.198"/>
    </reaction>
</comment>
<comment type="similarity">
    <text evidence="6">Belongs to the methyltransferase superfamily. RsmI family.</text>
</comment>
<sequence length="295" mass="30963">MTVSAPLPDRPLSSTPSLYVVATPLGNLHDITLRALAVLAAVDVVAAEDTRHSQRLLDAHGIRARMLAAHQHNEHEAAGVIVAELAAGRQVALITDAGTPAVSDPGARLVARVRAAGHPVVPLPGPCAAVAALSVSGFAEGGFRFVGFLPAKAGARAAALRELADERAAMVFHEAPHRIVECVADMEQVLGGARELLIAREMTKLHEQIVRMPLAQTAAWFAADTNRLRGEFVLVVEGAPAGEVVDARARRVLDLLLAELPVKGAARLAAEITGAPRKALYALALERKGEDSPQA</sequence>
<dbReference type="InterPro" id="IPR053910">
    <property type="entry name" value="RsmI_HTH"/>
</dbReference>
<dbReference type="Proteomes" id="UP000002186">
    <property type="component" value="Chromosome"/>
</dbReference>
<dbReference type="FunFam" id="3.30.950.10:FF:000002">
    <property type="entry name" value="Ribosomal RNA small subunit methyltransferase I"/>
    <property type="match status" value="1"/>
</dbReference>
<evidence type="ECO:0000256" key="3">
    <source>
        <dbReference type="ARBA" id="ARBA00022603"/>
    </source>
</evidence>
<evidence type="ECO:0000256" key="5">
    <source>
        <dbReference type="ARBA" id="ARBA00022691"/>
    </source>
</evidence>
<dbReference type="InterPro" id="IPR014776">
    <property type="entry name" value="4pyrrole_Mease_sub2"/>
</dbReference>
<comment type="function">
    <text evidence="6">Catalyzes the 2'-O-methylation of the ribose of cytidine 1402 (C1402) in 16S rRNA.</text>
</comment>
<dbReference type="InterPro" id="IPR008189">
    <property type="entry name" value="rRNA_ssu_MeTfrase_I"/>
</dbReference>
<evidence type="ECO:0000256" key="1">
    <source>
        <dbReference type="ARBA" id="ARBA00022490"/>
    </source>
</evidence>
<keyword evidence="10" id="KW-1185">Reference proteome</keyword>
<dbReference type="InterPro" id="IPR000878">
    <property type="entry name" value="4pyrrol_Mease"/>
</dbReference>
<evidence type="ECO:0000256" key="6">
    <source>
        <dbReference type="HAMAP-Rule" id="MF_01877"/>
    </source>
</evidence>